<feature type="chain" id="PRO_5031001183" evidence="1">
    <location>
        <begin position="24"/>
        <end position="148"/>
    </location>
</feature>
<evidence type="ECO:0000313" key="3">
    <source>
        <dbReference type="Proteomes" id="UP000596661"/>
    </source>
</evidence>
<dbReference type="EnsemblPlants" id="evm.model.02.1309">
    <property type="protein sequence ID" value="cds.evm.model.02.1309"/>
    <property type="gene ID" value="evm.TU.02.1309"/>
</dbReference>
<sequence length="148" mass="17063">MKICFSAALALKLALHLLPKLNCYLQDAALSYTSRADATWPKRKPRRPAVNWSRFGRVGLKPTRSRGSRQEEDLRILIKDLSRPDALRRPSRSHFQVNSLLDERLSRQVLLRMKRRLTLRRLRVGQVGREYSQCLETPASKALLSIEG</sequence>
<feature type="signal peptide" evidence="1">
    <location>
        <begin position="1"/>
        <end position="23"/>
    </location>
</feature>
<organism evidence="2 3">
    <name type="scientific">Cannabis sativa</name>
    <name type="common">Hemp</name>
    <name type="synonym">Marijuana</name>
    <dbReference type="NCBI Taxonomy" id="3483"/>
    <lineage>
        <taxon>Eukaryota</taxon>
        <taxon>Viridiplantae</taxon>
        <taxon>Streptophyta</taxon>
        <taxon>Embryophyta</taxon>
        <taxon>Tracheophyta</taxon>
        <taxon>Spermatophyta</taxon>
        <taxon>Magnoliopsida</taxon>
        <taxon>eudicotyledons</taxon>
        <taxon>Gunneridae</taxon>
        <taxon>Pentapetalae</taxon>
        <taxon>rosids</taxon>
        <taxon>fabids</taxon>
        <taxon>Rosales</taxon>
        <taxon>Cannabaceae</taxon>
        <taxon>Cannabis</taxon>
    </lineage>
</organism>
<accession>A0A803NT48</accession>
<proteinExistence type="predicted"/>
<protein>
    <submittedName>
        <fullName evidence="2">Uncharacterized protein</fullName>
    </submittedName>
</protein>
<keyword evidence="3" id="KW-1185">Reference proteome</keyword>
<dbReference type="Proteomes" id="UP000596661">
    <property type="component" value="Chromosome 2"/>
</dbReference>
<dbReference type="EMBL" id="UZAU01000177">
    <property type="status" value="NOT_ANNOTATED_CDS"/>
    <property type="molecule type" value="Genomic_DNA"/>
</dbReference>
<evidence type="ECO:0000313" key="2">
    <source>
        <dbReference type="EnsemblPlants" id="cds.evm.model.02.1309"/>
    </source>
</evidence>
<dbReference type="AlphaFoldDB" id="A0A803NT48"/>
<name>A0A803NT48_CANSA</name>
<keyword evidence="1" id="KW-0732">Signal</keyword>
<reference evidence="2" key="1">
    <citation type="submission" date="2018-11" db="EMBL/GenBank/DDBJ databases">
        <authorList>
            <person name="Grassa J C."/>
        </authorList>
    </citation>
    <scope>NUCLEOTIDE SEQUENCE [LARGE SCALE GENOMIC DNA]</scope>
</reference>
<reference evidence="2" key="2">
    <citation type="submission" date="2021-03" db="UniProtKB">
        <authorList>
            <consortium name="EnsemblPlants"/>
        </authorList>
    </citation>
    <scope>IDENTIFICATION</scope>
</reference>
<dbReference type="Gramene" id="evm.model.02.1309">
    <property type="protein sequence ID" value="cds.evm.model.02.1309"/>
    <property type="gene ID" value="evm.TU.02.1309"/>
</dbReference>
<evidence type="ECO:0000256" key="1">
    <source>
        <dbReference type="SAM" id="SignalP"/>
    </source>
</evidence>